<feature type="region of interest" description="Disordered" evidence="1">
    <location>
        <begin position="1"/>
        <end position="23"/>
    </location>
</feature>
<dbReference type="PANTHER" id="PTHR33164:SF99">
    <property type="entry name" value="MARR FAMILY REGULATORY PROTEIN"/>
    <property type="match status" value="1"/>
</dbReference>
<dbReference type="PRINTS" id="PR00598">
    <property type="entry name" value="HTHMARR"/>
</dbReference>
<organism evidence="3 4">
    <name type="scientific">Actinomadura napierensis</name>
    <dbReference type="NCBI Taxonomy" id="267854"/>
    <lineage>
        <taxon>Bacteria</taxon>
        <taxon>Bacillati</taxon>
        <taxon>Actinomycetota</taxon>
        <taxon>Actinomycetes</taxon>
        <taxon>Streptosporangiales</taxon>
        <taxon>Thermomonosporaceae</taxon>
        <taxon>Actinomadura</taxon>
    </lineage>
</organism>
<gene>
    <name evidence="3" type="ORF">GCM10009727_09170</name>
</gene>
<sequence>MSPAQPSGPPSGAASGTPSATGDRAQGWRTLAALHARIEDGIERALQRRHGLSVNEFCVLHHLAGPDGRHIRMQQLADKLVLSQSATTRLVARLEKRGLLTRVLSEEDRRGIYAEATPEGRKVHDEAAPTHNAALDDALAEASRLPELTPLVEALEGLANLKV</sequence>
<dbReference type="InterPro" id="IPR000835">
    <property type="entry name" value="HTH_MarR-typ"/>
</dbReference>
<feature type="compositionally biased region" description="Low complexity" evidence="1">
    <location>
        <begin position="1"/>
        <end position="22"/>
    </location>
</feature>
<evidence type="ECO:0000259" key="2">
    <source>
        <dbReference type="PROSITE" id="PS50995"/>
    </source>
</evidence>
<protein>
    <submittedName>
        <fullName evidence="3">MarR family transcriptional regulator</fullName>
    </submittedName>
</protein>
<dbReference type="RefSeq" id="WP_344261766.1">
    <property type="nucleotide sequence ID" value="NZ_BAAAMR010000005.1"/>
</dbReference>
<evidence type="ECO:0000313" key="3">
    <source>
        <dbReference type="EMBL" id="GAA2122879.1"/>
    </source>
</evidence>
<accession>A0ABP5JYC0</accession>
<dbReference type="Proteomes" id="UP001501020">
    <property type="component" value="Unassembled WGS sequence"/>
</dbReference>
<comment type="caution">
    <text evidence="3">The sequence shown here is derived from an EMBL/GenBank/DDBJ whole genome shotgun (WGS) entry which is preliminary data.</text>
</comment>
<evidence type="ECO:0000313" key="4">
    <source>
        <dbReference type="Proteomes" id="UP001501020"/>
    </source>
</evidence>
<feature type="domain" description="HTH marR-type" evidence="2">
    <location>
        <begin position="24"/>
        <end position="160"/>
    </location>
</feature>
<name>A0ABP5JYC0_9ACTN</name>
<proteinExistence type="predicted"/>
<dbReference type="InterPro" id="IPR039422">
    <property type="entry name" value="MarR/SlyA-like"/>
</dbReference>
<dbReference type="InterPro" id="IPR036388">
    <property type="entry name" value="WH-like_DNA-bd_sf"/>
</dbReference>
<evidence type="ECO:0000256" key="1">
    <source>
        <dbReference type="SAM" id="MobiDB-lite"/>
    </source>
</evidence>
<dbReference type="EMBL" id="BAAAMR010000005">
    <property type="protein sequence ID" value="GAA2122879.1"/>
    <property type="molecule type" value="Genomic_DNA"/>
</dbReference>
<dbReference type="PANTHER" id="PTHR33164">
    <property type="entry name" value="TRANSCRIPTIONAL REGULATOR, MARR FAMILY"/>
    <property type="match status" value="1"/>
</dbReference>
<dbReference type="SUPFAM" id="SSF46785">
    <property type="entry name" value="Winged helix' DNA-binding domain"/>
    <property type="match status" value="1"/>
</dbReference>
<keyword evidence="4" id="KW-1185">Reference proteome</keyword>
<dbReference type="InterPro" id="IPR036390">
    <property type="entry name" value="WH_DNA-bd_sf"/>
</dbReference>
<dbReference type="Pfam" id="PF12802">
    <property type="entry name" value="MarR_2"/>
    <property type="match status" value="1"/>
</dbReference>
<dbReference type="Gene3D" id="1.10.10.10">
    <property type="entry name" value="Winged helix-like DNA-binding domain superfamily/Winged helix DNA-binding domain"/>
    <property type="match status" value="1"/>
</dbReference>
<dbReference type="SMART" id="SM00347">
    <property type="entry name" value="HTH_MARR"/>
    <property type="match status" value="1"/>
</dbReference>
<reference evidence="4" key="1">
    <citation type="journal article" date="2019" name="Int. J. Syst. Evol. Microbiol.">
        <title>The Global Catalogue of Microorganisms (GCM) 10K type strain sequencing project: providing services to taxonomists for standard genome sequencing and annotation.</title>
        <authorList>
            <consortium name="The Broad Institute Genomics Platform"/>
            <consortium name="The Broad Institute Genome Sequencing Center for Infectious Disease"/>
            <person name="Wu L."/>
            <person name="Ma J."/>
        </authorList>
    </citation>
    <scope>NUCLEOTIDE SEQUENCE [LARGE SCALE GENOMIC DNA]</scope>
    <source>
        <strain evidence="4">JCM 13850</strain>
    </source>
</reference>
<dbReference type="PROSITE" id="PS50995">
    <property type="entry name" value="HTH_MARR_2"/>
    <property type="match status" value="1"/>
</dbReference>